<accession>A0A1P8WE53</accession>
<evidence type="ECO:0000313" key="2">
    <source>
        <dbReference type="Proteomes" id="UP000187735"/>
    </source>
</evidence>
<dbReference type="KEGG" id="fmr:Fuma_01953"/>
<sequence length="308" mass="34241">MQLLIGSEAGDHVIFNVGDVDYTDGCDWVPCTLDIAAGAWRGTLDVSLITRDFAPFRTQLQSLYNTLDGSARFDTTERQIELECTANNLGHITVSGVVDDQVCDGNRLTFSFSLDQSYLPAVISQMQAIEATFKPYPPVAQHLYVVISQVARIFIGERSCSFFVGEFFALQLATTYPCWFHVRGFPVPFAAGRFLTKSRSAFRWKAGCFKHLFVFKPKTTGTAVRRSASHHRVHHTQCVSKRPPDGFVFCYAVVDGVLRSGAQKLLWARSSVIHEVVGLTLCCKRVQLWGDSTARQPGSGKFQTGLRV</sequence>
<gene>
    <name evidence="1" type="ORF">Fuma_01953</name>
</gene>
<dbReference type="EMBL" id="CP017641">
    <property type="protein sequence ID" value="APZ92343.1"/>
    <property type="molecule type" value="Genomic_DNA"/>
</dbReference>
<reference evidence="1 2" key="1">
    <citation type="journal article" date="2016" name="Front. Microbiol.">
        <title>Fuerstia marisgermanicae gen. nov., sp. nov., an Unusual Member of the Phylum Planctomycetes from the German Wadden Sea.</title>
        <authorList>
            <person name="Kohn T."/>
            <person name="Heuer A."/>
            <person name="Jogler M."/>
            <person name="Vollmers J."/>
            <person name="Boedeker C."/>
            <person name="Bunk B."/>
            <person name="Rast P."/>
            <person name="Borchert D."/>
            <person name="Glockner I."/>
            <person name="Freese H.M."/>
            <person name="Klenk H.P."/>
            <person name="Overmann J."/>
            <person name="Kaster A.K."/>
            <person name="Rohde M."/>
            <person name="Wiegand S."/>
            <person name="Jogler C."/>
        </authorList>
    </citation>
    <scope>NUCLEOTIDE SEQUENCE [LARGE SCALE GENOMIC DNA]</scope>
    <source>
        <strain evidence="1 2">NH11</strain>
    </source>
</reference>
<name>A0A1P8WE53_9PLAN</name>
<proteinExistence type="predicted"/>
<dbReference type="InterPro" id="IPR056510">
    <property type="entry name" value="WapI"/>
</dbReference>
<protein>
    <submittedName>
        <fullName evidence="1">Uncharacterized protein</fullName>
    </submittedName>
</protein>
<dbReference type="AlphaFoldDB" id="A0A1P8WE53"/>
<organism evidence="1 2">
    <name type="scientific">Fuerstiella marisgermanici</name>
    <dbReference type="NCBI Taxonomy" id="1891926"/>
    <lineage>
        <taxon>Bacteria</taxon>
        <taxon>Pseudomonadati</taxon>
        <taxon>Planctomycetota</taxon>
        <taxon>Planctomycetia</taxon>
        <taxon>Planctomycetales</taxon>
        <taxon>Planctomycetaceae</taxon>
        <taxon>Fuerstiella</taxon>
    </lineage>
</organism>
<dbReference type="Pfam" id="PF24716">
    <property type="entry name" value="WapI"/>
    <property type="match status" value="1"/>
</dbReference>
<dbReference type="Proteomes" id="UP000187735">
    <property type="component" value="Chromosome"/>
</dbReference>
<evidence type="ECO:0000313" key="1">
    <source>
        <dbReference type="EMBL" id="APZ92343.1"/>
    </source>
</evidence>
<keyword evidence="2" id="KW-1185">Reference proteome</keyword>